<keyword evidence="4 5" id="KW-0067">ATP-binding</keyword>
<feature type="transmembrane region" description="Helical" evidence="7">
    <location>
        <begin position="709"/>
        <end position="730"/>
    </location>
</feature>
<feature type="compositionally biased region" description="Basic and acidic residues" evidence="6">
    <location>
        <begin position="40"/>
        <end position="53"/>
    </location>
</feature>
<feature type="domain" description="Protein kinase" evidence="8">
    <location>
        <begin position="78"/>
        <end position="327"/>
    </location>
</feature>
<dbReference type="Proteomes" id="UP000467124">
    <property type="component" value="Unassembled WGS sequence"/>
</dbReference>
<feature type="transmembrane region" description="Helical" evidence="7">
    <location>
        <begin position="683"/>
        <end position="703"/>
    </location>
</feature>
<evidence type="ECO:0000256" key="3">
    <source>
        <dbReference type="ARBA" id="ARBA00022777"/>
    </source>
</evidence>
<keyword evidence="7" id="KW-1133">Transmembrane helix</keyword>
<feature type="compositionally biased region" description="Basic and acidic residues" evidence="6">
    <location>
        <begin position="381"/>
        <end position="398"/>
    </location>
</feature>
<keyword evidence="1" id="KW-0808">Transferase</keyword>
<feature type="region of interest" description="Disordered" evidence="6">
    <location>
        <begin position="23"/>
        <end position="57"/>
    </location>
</feature>
<evidence type="ECO:0000256" key="1">
    <source>
        <dbReference type="ARBA" id="ARBA00022679"/>
    </source>
</evidence>
<sequence>MFLRSALSDLSYRSARYGSASVGVPLEHGRETTPGTSEGARPRDPLARSPLKEHNRRRGRFVNETTERVDPGRTVGRYRLLRRLGRGGFGEVFLGEDEDGARAAVKLLHASWAADADMRRRFAAEVEQARRVSGFCVAAILDADPDADEPWIATEFIDGPTLQQAVTEDGPRTGADLQRLAVSTATALAAIHAAGVVHRDLKPDNIMLAPDGPRVIDFGIARAVESTSVTASGIVGTVGYMAPEQLEGMRIGAPVDVFSWAAVMVFAATGREAFPGPTQASRITRILSGEPDTGDLSGPLLETILACLSKNPKARPQARDLLGHLVAGSAPSGVAPTKTEGAPRPDPTLSYTRMERPDPVAGPEAAHMAPPPPSGGHRTPPPREERSTPRPPHGEGRADSGAWGASSGPRGGVPPYHFGGTRFVGIEELAAAFQRNWVEALRVFADPEEFAALGSWVMHDLGDTRVDRALFRREVRDVNLALATFIAEAAPELPPRFRGHDASIKGLAALFHDPTPLVSGDPRANELIMTARPQVLFQMSRHGGGDSAHLASLARDVERAERAGLDFQRELIENLDGWRDVPARVDPALALVFLLRPETVLAPDPGAGAGPETGAWIRALWSRVEATSGADRAGSAAAVYGVLGVIVSMTGQRRELLRELEARKGEQRHLVERDTWRSRHDTALLCLPLLAIASCGVGGGAAAGPSPGLGGFLLTVAALAGFAFMVLLVVRMAEDGRVRSAERRRSNVLPTVLRHTGQALRRMDQDLERARRICSRPHTGA</sequence>
<reference evidence="9 10" key="1">
    <citation type="journal article" date="2019" name="Nat. Commun.">
        <title>The antimicrobial potential of Streptomyces from insect microbiomes.</title>
        <authorList>
            <person name="Chevrette M.G."/>
            <person name="Carlson C.M."/>
            <person name="Ortega H.E."/>
            <person name="Thomas C."/>
            <person name="Ananiev G.E."/>
            <person name="Barns K.J."/>
            <person name="Book A.J."/>
            <person name="Cagnazzo J."/>
            <person name="Carlos C."/>
            <person name="Flanigan W."/>
            <person name="Grubbs K.J."/>
            <person name="Horn H.A."/>
            <person name="Hoffmann F.M."/>
            <person name="Klassen J.L."/>
            <person name="Knack J.J."/>
            <person name="Lewin G.R."/>
            <person name="McDonald B.R."/>
            <person name="Muller L."/>
            <person name="Melo W.G.P."/>
            <person name="Pinto-Tomas A.A."/>
            <person name="Schmitz A."/>
            <person name="Wendt-Pienkowski E."/>
            <person name="Wildman S."/>
            <person name="Zhao M."/>
            <person name="Zhang F."/>
            <person name="Bugni T.S."/>
            <person name="Andes D.R."/>
            <person name="Pupo M.T."/>
            <person name="Currie C.R."/>
        </authorList>
    </citation>
    <scope>NUCLEOTIDE SEQUENCE [LARGE SCALE GENOMIC DNA]</scope>
    <source>
        <strain evidence="9 10">SID5840</strain>
    </source>
</reference>
<dbReference type="GO" id="GO:0005524">
    <property type="term" value="F:ATP binding"/>
    <property type="evidence" value="ECO:0007669"/>
    <property type="project" value="UniProtKB-UniRule"/>
</dbReference>
<dbReference type="GO" id="GO:0004674">
    <property type="term" value="F:protein serine/threonine kinase activity"/>
    <property type="evidence" value="ECO:0007669"/>
    <property type="project" value="TreeGrafter"/>
</dbReference>
<organism evidence="9 10">
    <name type="scientific">Nocardiopsis alba</name>
    <dbReference type="NCBI Taxonomy" id="53437"/>
    <lineage>
        <taxon>Bacteria</taxon>
        <taxon>Bacillati</taxon>
        <taxon>Actinomycetota</taxon>
        <taxon>Actinomycetes</taxon>
        <taxon>Streptosporangiales</taxon>
        <taxon>Nocardiopsidaceae</taxon>
        <taxon>Nocardiopsis</taxon>
    </lineage>
</organism>
<dbReference type="Pfam" id="PF00069">
    <property type="entry name" value="Pkinase"/>
    <property type="match status" value="1"/>
</dbReference>
<dbReference type="Gene3D" id="1.10.510.10">
    <property type="entry name" value="Transferase(Phosphotransferase) domain 1"/>
    <property type="match status" value="1"/>
</dbReference>
<keyword evidence="3 9" id="KW-0418">Kinase</keyword>
<evidence type="ECO:0000256" key="6">
    <source>
        <dbReference type="SAM" id="MobiDB-lite"/>
    </source>
</evidence>
<protein>
    <submittedName>
        <fullName evidence="9">Protein kinase</fullName>
    </submittedName>
</protein>
<feature type="region of interest" description="Disordered" evidence="6">
    <location>
        <begin position="329"/>
        <end position="414"/>
    </location>
</feature>
<keyword evidence="2 5" id="KW-0547">Nucleotide-binding</keyword>
<dbReference type="InterPro" id="IPR000719">
    <property type="entry name" value="Prot_kinase_dom"/>
</dbReference>
<dbReference type="SUPFAM" id="SSF56112">
    <property type="entry name" value="Protein kinase-like (PK-like)"/>
    <property type="match status" value="1"/>
</dbReference>
<dbReference type="InterPro" id="IPR017441">
    <property type="entry name" value="Protein_kinase_ATP_BS"/>
</dbReference>
<feature type="transmembrane region" description="Helical" evidence="7">
    <location>
        <begin position="633"/>
        <end position="651"/>
    </location>
</feature>
<comment type="caution">
    <text evidence="9">The sequence shown here is derived from an EMBL/GenBank/DDBJ whole genome shotgun (WGS) entry which is preliminary data.</text>
</comment>
<dbReference type="EMBL" id="WWHY01000001">
    <property type="protein sequence ID" value="MYR30961.1"/>
    <property type="molecule type" value="Genomic_DNA"/>
</dbReference>
<dbReference type="InterPro" id="IPR008271">
    <property type="entry name" value="Ser/Thr_kinase_AS"/>
</dbReference>
<evidence type="ECO:0000256" key="7">
    <source>
        <dbReference type="SAM" id="Phobius"/>
    </source>
</evidence>
<keyword evidence="7" id="KW-0472">Membrane</keyword>
<proteinExistence type="predicted"/>
<dbReference type="PANTHER" id="PTHR43289:SF34">
    <property type="entry name" value="SERINE_THREONINE-PROTEIN KINASE YBDM-RELATED"/>
    <property type="match status" value="1"/>
</dbReference>
<evidence type="ECO:0000256" key="2">
    <source>
        <dbReference type="ARBA" id="ARBA00022741"/>
    </source>
</evidence>
<dbReference type="PANTHER" id="PTHR43289">
    <property type="entry name" value="MITOGEN-ACTIVATED PROTEIN KINASE KINASE KINASE 20-RELATED"/>
    <property type="match status" value="1"/>
</dbReference>
<feature type="binding site" evidence="5">
    <location>
        <position position="106"/>
    </location>
    <ligand>
        <name>ATP</name>
        <dbReference type="ChEBI" id="CHEBI:30616"/>
    </ligand>
</feature>
<name>A0A7K2ILV1_9ACTN</name>
<dbReference type="PROSITE" id="PS00107">
    <property type="entry name" value="PROTEIN_KINASE_ATP"/>
    <property type="match status" value="1"/>
</dbReference>
<evidence type="ECO:0000313" key="9">
    <source>
        <dbReference type="EMBL" id="MYR30961.1"/>
    </source>
</evidence>
<dbReference type="Gene3D" id="3.30.200.20">
    <property type="entry name" value="Phosphorylase Kinase, domain 1"/>
    <property type="match status" value="1"/>
</dbReference>
<dbReference type="InterPro" id="IPR011009">
    <property type="entry name" value="Kinase-like_dom_sf"/>
</dbReference>
<evidence type="ECO:0000259" key="8">
    <source>
        <dbReference type="PROSITE" id="PS50011"/>
    </source>
</evidence>
<gene>
    <name evidence="9" type="ORF">GTW20_01415</name>
</gene>
<dbReference type="PROSITE" id="PS00108">
    <property type="entry name" value="PROTEIN_KINASE_ST"/>
    <property type="match status" value="1"/>
</dbReference>
<dbReference type="PROSITE" id="PS50011">
    <property type="entry name" value="PROTEIN_KINASE_DOM"/>
    <property type="match status" value="1"/>
</dbReference>
<dbReference type="SMART" id="SM00220">
    <property type="entry name" value="S_TKc"/>
    <property type="match status" value="1"/>
</dbReference>
<dbReference type="CDD" id="cd14014">
    <property type="entry name" value="STKc_PknB_like"/>
    <property type="match status" value="1"/>
</dbReference>
<dbReference type="AlphaFoldDB" id="A0A7K2ILV1"/>
<evidence type="ECO:0000256" key="4">
    <source>
        <dbReference type="ARBA" id="ARBA00022840"/>
    </source>
</evidence>
<accession>A0A7K2ILV1</accession>
<evidence type="ECO:0000256" key="5">
    <source>
        <dbReference type="PROSITE-ProRule" id="PRU10141"/>
    </source>
</evidence>
<keyword evidence="7" id="KW-0812">Transmembrane</keyword>
<evidence type="ECO:0000313" key="10">
    <source>
        <dbReference type="Proteomes" id="UP000467124"/>
    </source>
</evidence>